<dbReference type="Proteomes" id="UP000887565">
    <property type="component" value="Unplaced"/>
</dbReference>
<evidence type="ECO:0000256" key="1">
    <source>
        <dbReference type="SAM" id="Phobius"/>
    </source>
</evidence>
<reference evidence="3" key="1">
    <citation type="submission" date="2022-11" db="UniProtKB">
        <authorList>
            <consortium name="WormBaseParasite"/>
        </authorList>
    </citation>
    <scope>IDENTIFICATION</scope>
</reference>
<keyword evidence="2" id="KW-1185">Reference proteome</keyword>
<proteinExistence type="predicted"/>
<dbReference type="AlphaFoldDB" id="A0A915JBE8"/>
<protein>
    <submittedName>
        <fullName evidence="3">Uncharacterized protein</fullName>
    </submittedName>
</protein>
<feature type="transmembrane region" description="Helical" evidence="1">
    <location>
        <begin position="189"/>
        <end position="209"/>
    </location>
</feature>
<sequence length="210" mass="22628">MIEIFSFAGTSSIQSYGCSFSNNYKSSTITYDKQKANNQEFGLFNQQELLSLSYAGDAPGKLSTLTVPSSLEKSGNFNLDCYDVVAFIATCSPWSEIKNAKVLLRHPTPQVVGLQTLALAHPFPEDVTKAQVWHDIELKQQEDISSRPFGKNFTGALLTFAMPGVGIWGTLAVVGARCGRACHAAPSKVWMPMAGTCMAVVVAIIGTALI</sequence>
<accession>A0A915JBE8</accession>
<evidence type="ECO:0000313" key="2">
    <source>
        <dbReference type="Proteomes" id="UP000887565"/>
    </source>
</evidence>
<keyword evidence="1" id="KW-0472">Membrane</keyword>
<keyword evidence="1" id="KW-1133">Transmembrane helix</keyword>
<organism evidence="2 3">
    <name type="scientific">Romanomermis culicivorax</name>
    <name type="common">Nematode worm</name>
    <dbReference type="NCBI Taxonomy" id="13658"/>
    <lineage>
        <taxon>Eukaryota</taxon>
        <taxon>Metazoa</taxon>
        <taxon>Ecdysozoa</taxon>
        <taxon>Nematoda</taxon>
        <taxon>Enoplea</taxon>
        <taxon>Dorylaimia</taxon>
        <taxon>Mermithida</taxon>
        <taxon>Mermithoidea</taxon>
        <taxon>Mermithidae</taxon>
        <taxon>Romanomermis</taxon>
    </lineage>
</organism>
<dbReference type="WBParaSite" id="nRc.2.0.1.t23110-RA">
    <property type="protein sequence ID" value="nRc.2.0.1.t23110-RA"/>
    <property type="gene ID" value="nRc.2.0.1.g23110"/>
</dbReference>
<feature type="transmembrane region" description="Helical" evidence="1">
    <location>
        <begin position="156"/>
        <end position="177"/>
    </location>
</feature>
<keyword evidence="1" id="KW-0812">Transmembrane</keyword>
<evidence type="ECO:0000313" key="3">
    <source>
        <dbReference type="WBParaSite" id="nRc.2.0.1.t23110-RA"/>
    </source>
</evidence>
<name>A0A915JBE8_ROMCU</name>